<dbReference type="Proteomes" id="UP000192569">
    <property type="component" value="Chromosome I"/>
</dbReference>
<accession>A0A1W1VS81</accession>
<evidence type="ECO:0000313" key="1">
    <source>
        <dbReference type="EMBL" id="SMB96232.1"/>
    </source>
</evidence>
<evidence type="ECO:0000313" key="2">
    <source>
        <dbReference type="Proteomes" id="UP000192569"/>
    </source>
</evidence>
<organism evidence="1 2">
    <name type="scientific">Thermanaeromonas toyohensis ToBE</name>
    <dbReference type="NCBI Taxonomy" id="698762"/>
    <lineage>
        <taxon>Bacteria</taxon>
        <taxon>Bacillati</taxon>
        <taxon>Bacillota</taxon>
        <taxon>Clostridia</taxon>
        <taxon>Neomoorellales</taxon>
        <taxon>Neomoorellaceae</taxon>
        <taxon>Thermanaeromonas</taxon>
    </lineage>
</organism>
<dbReference type="RefSeq" id="WP_157109822.1">
    <property type="nucleotide sequence ID" value="NZ_LT838272.1"/>
</dbReference>
<dbReference type="OrthoDB" id="1755431at2"/>
<name>A0A1W1VS81_9FIRM</name>
<sequence length="274" mass="30482">MARVVRLEAVSVPGGPENHDAFGISGDLFWVIDGATPLCGDEEGELNRFISDVDSGLRARTFSEKPLSEILAEVAREMLPKYCGNREPWEQPSCAIAVVRLLDGAVEYLVLGDATVVIGSGNGNKIFVLEDKKLRPLDERAVEEKTRLQREKGMTSLQARTAITRLLREHRRLMNRPEGYWIFNADPKACCRAKTGVIKNVRGIKVLLATDGFARLVDTFGFATWEAVMRKLAAYTLRELVAVLRSLEVADQECLAYPRFATYDDATAVYVEVS</sequence>
<evidence type="ECO:0008006" key="3">
    <source>
        <dbReference type="Google" id="ProtNLM"/>
    </source>
</evidence>
<dbReference type="Gene3D" id="3.60.40.10">
    <property type="entry name" value="PPM-type phosphatase domain"/>
    <property type="match status" value="1"/>
</dbReference>
<gene>
    <name evidence="1" type="ORF">SAMN00808754_1430</name>
</gene>
<protein>
    <recommendedName>
        <fullName evidence="3">Protein phosphatase 2C</fullName>
    </recommendedName>
</protein>
<dbReference type="STRING" id="698762.SAMN00808754_1430"/>
<dbReference type="InterPro" id="IPR036457">
    <property type="entry name" value="PPM-type-like_dom_sf"/>
</dbReference>
<keyword evidence="2" id="KW-1185">Reference proteome</keyword>
<dbReference type="AlphaFoldDB" id="A0A1W1VS81"/>
<dbReference type="SUPFAM" id="SSF81606">
    <property type="entry name" value="PP2C-like"/>
    <property type="match status" value="1"/>
</dbReference>
<dbReference type="EMBL" id="LT838272">
    <property type="protein sequence ID" value="SMB96232.1"/>
    <property type="molecule type" value="Genomic_DNA"/>
</dbReference>
<reference evidence="1 2" key="1">
    <citation type="submission" date="2017-04" db="EMBL/GenBank/DDBJ databases">
        <authorList>
            <person name="Afonso C.L."/>
            <person name="Miller P.J."/>
            <person name="Scott M.A."/>
            <person name="Spackman E."/>
            <person name="Goraichik I."/>
            <person name="Dimitrov K.M."/>
            <person name="Suarez D.L."/>
            <person name="Swayne D.E."/>
        </authorList>
    </citation>
    <scope>NUCLEOTIDE SEQUENCE [LARGE SCALE GENOMIC DNA]</scope>
    <source>
        <strain evidence="1 2">ToBE</strain>
    </source>
</reference>
<proteinExistence type="predicted"/>